<dbReference type="GO" id="GO:0030027">
    <property type="term" value="C:lamellipodium"/>
    <property type="evidence" value="ECO:0007669"/>
    <property type="project" value="TreeGrafter"/>
</dbReference>
<evidence type="ECO:0000313" key="2">
    <source>
        <dbReference type="EMBL" id="CAL5139461.1"/>
    </source>
</evidence>
<evidence type="ECO:0008006" key="4">
    <source>
        <dbReference type="Google" id="ProtNLM"/>
    </source>
</evidence>
<organism evidence="2 3">
    <name type="scientific">Calicophoron daubneyi</name>
    <name type="common">Rumen fluke</name>
    <name type="synonym">Paramphistomum daubneyi</name>
    <dbReference type="NCBI Taxonomy" id="300641"/>
    <lineage>
        <taxon>Eukaryota</taxon>
        <taxon>Metazoa</taxon>
        <taxon>Spiralia</taxon>
        <taxon>Lophotrochozoa</taxon>
        <taxon>Platyhelminthes</taxon>
        <taxon>Trematoda</taxon>
        <taxon>Digenea</taxon>
        <taxon>Plagiorchiida</taxon>
        <taxon>Pronocephalata</taxon>
        <taxon>Paramphistomoidea</taxon>
        <taxon>Paramphistomidae</taxon>
        <taxon>Calicophoron</taxon>
    </lineage>
</organism>
<dbReference type="AlphaFoldDB" id="A0AAV2TRG3"/>
<feature type="region of interest" description="Disordered" evidence="1">
    <location>
        <begin position="220"/>
        <end position="255"/>
    </location>
</feature>
<dbReference type="GO" id="GO:0034198">
    <property type="term" value="P:cellular response to amino acid starvation"/>
    <property type="evidence" value="ECO:0007669"/>
    <property type="project" value="TreeGrafter"/>
</dbReference>
<protein>
    <recommendedName>
        <fullName evidence="4">Kaptin</fullName>
    </recommendedName>
</protein>
<accession>A0AAV2TRG3</accession>
<dbReference type="InterPro" id="IPR029982">
    <property type="entry name" value="Kptn"/>
</dbReference>
<dbReference type="GO" id="GO:0015629">
    <property type="term" value="C:actin cytoskeleton"/>
    <property type="evidence" value="ECO:0007669"/>
    <property type="project" value="InterPro"/>
</dbReference>
<proteinExistence type="predicted"/>
<dbReference type="PANTHER" id="PTHR15435">
    <property type="entry name" value="KICSTOR COMPLEX PROTEIN KAPTIN"/>
    <property type="match status" value="1"/>
</dbReference>
<dbReference type="GO" id="GO:0007015">
    <property type="term" value="P:actin filament organization"/>
    <property type="evidence" value="ECO:0007669"/>
    <property type="project" value="InterPro"/>
</dbReference>
<reference evidence="2" key="1">
    <citation type="submission" date="2024-06" db="EMBL/GenBank/DDBJ databases">
        <authorList>
            <person name="Liu X."/>
            <person name="Lenzi L."/>
            <person name="Haldenby T S."/>
            <person name="Uol C."/>
        </authorList>
    </citation>
    <scope>NUCLEOTIDE SEQUENCE</scope>
</reference>
<dbReference type="EMBL" id="CAXLJL010000601">
    <property type="protein sequence ID" value="CAL5139461.1"/>
    <property type="molecule type" value="Genomic_DNA"/>
</dbReference>
<dbReference type="GO" id="GO:1904262">
    <property type="term" value="P:negative regulation of TORC1 signaling"/>
    <property type="evidence" value="ECO:0007669"/>
    <property type="project" value="TreeGrafter"/>
</dbReference>
<evidence type="ECO:0000256" key="1">
    <source>
        <dbReference type="SAM" id="MobiDB-lite"/>
    </source>
</evidence>
<gene>
    <name evidence="2" type="ORF">CDAUBV1_LOCUS14499</name>
</gene>
<dbReference type="PANTHER" id="PTHR15435:SF2">
    <property type="entry name" value="KICSTOR COMPLEX PROTEIN KAPTIN"/>
    <property type="match status" value="1"/>
</dbReference>
<dbReference type="Proteomes" id="UP001497525">
    <property type="component" value="Unassembled WGS sequence"/>
</dbReference>
<name>A0AAV2TRG3_CALDB</name>
<dbReference type="GO" id="GO:0051015">
    <property type="term" value="F:actin filament binding"/>
    <property type="evidence" value="ECO:0007669"/>
    <property type="project" value="TreeGrafter"/>
</dbReference>
<evidence type="ECO:0000313" key="3">
    <source>
        <dbReference type="Proteomes" id="UP001497525"/>
    </source>
</evidence>
<comment type="caution">
    <text evidence="2">The sequence shown here is derived from an EMBL/GenBank/DDBJ whole genome shotgun (WGS) entry which is preliminary data.</text>
</comment>
<sequence>MIKRAYEAGADTLPSEVFYFPSQAQSNIYNLTYVESKRPLACSPGNLSEVDKCDVIVAYYRPVRPFITVADPYPNKHSCAIHRFLSNGHSLNAVVKHLDFVYLPGASDIVCTNALFDSSTNEYVIGIGFVKDREKGYLNIYGSTSEEELAECCLSFSELSAMPLHLTHTYYLSPSTGKLQWAFILSCGNPLKEETPPSPGHFDSAFKPPVRVFAQLCDTTTPKEPKNNAVPDSDRLCSTSSSSTEPKTTRRTSSESINTIYGELSVTSAANLFPELAHLPETTILYMDFVIRSTVTPMIRLAAFGAQDGWFAVYETDMNQPAVLRQFMFSHDSAITHVKLFNPDADQCDFNANLTCKREHGSEKSGSQRIDLLVCSAFESAVVYTNILEANTLSLENQIILPQSADFDHVNCASVGDYDFDGQAEIVLGTFGQCLLFYHWETTAKTKVGAEQTHSAGEYRLIAQKRLIAPVHCLLPPLDLAGDGLCSLVVLSSRGLHIYRHSVEFVLDLISDRLSQLLG</sequence>